<dbReference type="EMBL" id="SMZO01000015">
    <property type="protein sequence ID" value="TDL88988.1"/>
    <property type="molecule type" value="Genomic_DNA"/>
</dbReference>
<comment type="subcellular location">
    <subcellularLocation>
        <location evidence="1">Cell membrane</location>
        <topology evidence="1">Multi-pass membrane protein</topology>
    </subcellularLocation>
</comment>
<dbReference type="GO" id="GO:0022857">
    <property type="term" value="F:transmembrane transporter activity"/>
    <property type="evidence" value="ECO:0007669"/>
    <property type="project" value="InterPro"/>
</dbReference>
<accession>A0A4R6B1A3</accession>
<gene>
    <name evidence="7" type="ORF">E2L05_08475</name>
</gene>
<feature type="transmembrane region" description="Helical" evidence="6">
    <location>
        <begin position="6"/>
        <end position="27"/>
    </location>
</feature>
<name>A0A4R6B1A3_9RHOB</name>
<keyword evidence="2" id="KW-1003">Cell membrane</keyword>
<dbReference type="AlphaFoldDB" id="A0A4R6B1A3"/>
<dbReference type="Pfam" id="PF02653">
    <property type="entry name" value="BPD_transp_2"/>
    <property type="match status" value="1"/>
</dbReference>
<evidence type="ECO:0000256" key="4">
    <source>
        <dbReference type="ARBA" id="ARBA00022989"/>
    </source>
</evidence>
<feature type="transmembrane region" description="Helical" evidence="6">
    <location>
        <begin position="271"/>
        <end position="292"/>
    </location>
</feature>
<dbReference type="CDD" id="cd06580">
    <property type="entry name" value="TM_PBP1_transp_TpRbsC_like"/>
    <property type="match status" value="1"/>
</dbReference>
<comment type="caution">
    <text evidence="7">The sequence shown here is derived from an EMBL/GenBank/DDBJ whole genome shotgun (WGS) entry which is preliminary data.</text>
</comment>
<dbReference type="GO" id="GO:0005886">
    <property type="term" value="C:plasma membrane"/>
    <property type="evidence" value="ECO:0007669"/>
    <property type="project" value="UniProtKB-SubCell"/>
</dbReference>
<sequence length="314" mass="34138">MNDLFQEAVLISMFAAAVRIATPLLFAALGELITERAGILNLGVEGTLLMAAFAGFAGSFWFGNNFIGVLFAMFVGAVMAFLMVFMAATLKVEQVVTGLSLNLLAAGMSLYLYKTFFQGGEEPYIVVMATQPIPLLSDIPYIGDILFQQKLLTYLAFMAVPAVWFLLYRTKWGLEIRALGENPKVIDTKGMSVSLRQYSAVILGGVLIGLGGAFITIGSVVRFVPDISAGRGWLALVIVIAGNWRPGGILMAALVFAFLDALQLQIQGVGVAMPYQIFLALPYVLAIVLMIFKARRGRSEEPQRLGVPYFRGER</sequence>
<feature type="transmembrane region" description="Helical" evidence="6">
    <location>
        <begin position="39"/>
        <end position="61"/>
    </location>
</feature>
<proteinExistence type="predicted"/>
<feature type="transmembrane region" description="Helical" evidence="6">
    <location>
        <begin position="198"/>
        <end position="221"/>
    </location>
</feature>
<evidence type="ECO:0000256" key="5">
    <source>
        <dbReference type="ARBA" id="ARBA00023136"/>
    </source>
</evidence>
<organism evidence="7 8">
    <name type="scientific">Meridianimarinicoccus aquatilis</name>
    <dbReference type="NCBI Taxonomy" id="2552766"/>
    <lineage>
        <taxon>Bacteria</taxon>
        <taxon>Pseudomonadati</taxon>
        <taxon>Pseudomonadota</taxon>
        <taxon>Alphaproteobacteria</taxon>
        <taxon>Rhodobacterales</taxon>
        <taxon>Paracoccaceae</taxon>
        <taxon>Meridianimarinicoccus</taxon>
    </lineage>
</organism>
<evidence type="ECO:0000313" key="8">
    <source>
        <dbReference type="Proteomes" id="UP000294562"/>
    </source>
</evidence>
<evidence type="ECO:0000256" key="6">
    <source>
        <dbReference type="SAM" id="Phobius"/>
    </source>
</evidence>
<dbReference type="RefSeq" id="WP_133342492.1">
    <property type="nucleotide sequence ID" value="NZ_SMZO01000015.1"/>
</dbReference>
<dbReference type="InterPro" id="IPR001851">
    <property type="entry name" value="ABC_transp_permease"/>
</dbReference>
<evidence type="ECO:0000256" key="3">
    <source>
        <dbReference type="ARBA" id="ARBA00022692"/>
    </source>
</evidence>
<feature type="transmembrane region" description="Helical" evidence="6">
    <location>
        <begin position="95"/>
        <end position="112"/>
    </location>
</feature>
<dbReference type="OrthoDB" id="9792579at2"/>
<keyword evidence="3 6" id="KW-0812">Transmembrane</keyword>
<dbReference type="PANTHER" id="PTHR43370">
    <property type="entry name" value="SUGAR ABC TRANSPORTER INTEGRAL MEMBRANE PROTEIN-RELATED"/>
    <property type="match status" value="1"/>
</dbReference>
<evidence type="ECO:0000256" key="1">
    <source>
        <dbReference type="ARBA" id="ARBA00004651"/>
    </source>
</evidence>
<feature type="transmembrane region" description="Helical" evidence="6">
    <location>
        <begin position="233"/>
        <end position="259"/>
    </location>
</feature>
<keyword evidence="8" id="KW-1185">Reference proteome</keyword>
<keyword evidence="4 6" id="KW-1133">Transmembrane helix</keyword>
<protein>
    <submittedName>
        <fullName evidence="7">ABC transporter permease</fullName>
    </submittedName>
</protein>
<feature type="transmembrane region" description="Helical" evidence="6">
    <location>
        <begin position="67"/>
        <end position="88"/>
    </location>
</feature>
<dbReference type="PANTHER" id="PTHR43370:SF2">
    <property type="entry name" value="ABC TRANSPORTER PERMEASE PROTEIN"/>
    <property type="match status" value="1"/>
</dbReference>
<reference evidence="7 8" key="1">
    <citation type="submission" date="2019-03" db="EMBL/GenBank/DDBJ databases">
        <title>Rhodobacteraceae bacterium SM1902, a new member of the family Rhodobacteraceae isolated from Yantai.</title>
        <authorList>
            <person name="Sun Y."/>
        </authorList>
    </citation>
    <scope>NUCLEOTIDE SEQUENCE [LARGE SCALE GENOMIC DNA]</scope>
    <source>
        <strain evidence="7 8">SM1902</strain>
    </source>
</reference>
<dbReference type="Proteomes" id="UP000294562">
    <property type="component" value="Unassembled WGS sequence"/>
</dbReference>
<feature type="transmembrane region" description="Helical" evidence="6">
    <location>
        <begin position="151"/>
        <end position="168"/>
    </location>
</feature>
<evidence type="ECO:0000256" key="2">
    <source>
        <dbReference type="ARBA" id="ARBA00022475"/>
    </source>
</evidence>
<keyword evidence="5 6" id="KW-0472">Membrane</keyword>
<evidence type="ECO:0000313" key="7">
    <source>
        <dbReference type="EMBL" id="TDL88988.1"/>
    </source>
</evidence>